<dbReference type="PANTHER" id="PTHR23063:SF52">
    <property type="entry name" value="LYSOPHOSPHATIDYLCHOLINE ACYLTRANSFERASE"/>
    <property type="match status" value="1"/>
</dbReference>
<dbReference type="PANTHER" id="PTHR23063">
    <property type="entry name" value="PHOSPHOLIPID ACYLTRANSFERASE"/>
    <property type="match status" value="1"/>
</dbReference>
<feature type="domain" description="Phospholipid/glycerol acyltransferase" evidence="8">
    <location>
        <begin position="63"/>
        <end position="176"/>
    </location>
</feature>
<evidence type="ECO:0000256" key="6">
    <source>
        <dbReference type="ARBA" id="ARBA00023136"/>
    </source>
</evidence>
<dbReference type="AlphaFoldDB" id="A0A2A2SEX4"/>
<evidence type="ECO:0000256" key="5">
    <source>
        <dbReference type="ARBA" id="ARBA00023098"/>
    </source>
</evidence>
<comment type="subcellular location">
    <subcellularLocation>
        <location evidence="1">Membrane</location>
    </subcellularLocation>
</comment>
<evidence type="ECO:0000256" key="3">
    <source>
        <dbReference type="ARBA" id="ARBA00022692"/>
    </source>
</evidence>
<dbReference type="GO" id="GO:0016746">
    <property type="term" value="F:acyltransferase activity"/>
    <property type="evidence" value="ECO:0007669"/>
    <property type="project" value="UniProtKB-KW"/>
</dbReference>
<evidence type="ECO:0000313" key="10">
    <source>
        <dbReference type="Proteomes" id="UP000218151"/>
    </source>
</evidence>
<evidence type="ECO:0000256" key="7">
    <source>
        <dbReference type="ARBA" id="ARBA00023315"/>
    </source>
</evidence>
<dbReference type="Proteomes" id="UP000218151">
    <property type="component" value="Unassembled WGS sequence"/>
</dbReference>
<keyword evidence="3" id="KW-0812">Transmembrane</keyword>
<evidence type="ECO:0000313" key="9">
    <source>
        <dbReference type="EMBL" id="PAX07788.1"/>
    </source>
</evidence>
<protein>
    <submittedName>
        <fullName evidence="9">1-acyl-sn-glycerol-3-phosphate acyltransferase</fullName>
    </submittedName>
</protein>
<evidence type="ECO:0000256" key="4">
    <source>
        <dbReference type="ARBA" id="ARBA00022989"/>
    </source>
</evidence>
<name>A0A2A2SEX4_9SPHN</name>
<dbReference type="CDD" id="cd07989">
    <property type="entry name" value="LPLAT_AGPAT-like"/>
    <property type="match status" value="1"/>
</dbReference>
<dbReference type="EMBL" id="NSLI01000003">
    <property type="protein sequence ID" value="PAX07788.1"/>
    <property type="molecule type" value="Genomic_DNA"/>
</dbReference>
<dbReference type="InterPro" id="IPR002123">
    <property type="entry name" value="Plipid/glycerol_acylTrfase"/>
</dbReference>
<evidence type="ECO:0000259" key="8">
    <source>
        <dbReference type="SMART" id="SM00563"/>
    </source>
</evidence>
<keyword evidence="2 9" id="KW-0808">Transferase</keyword>
<comment type="caution">
    <text evidence="9">The sequence shown here is derived from an EMBL/GenBank/DDBJ whole genome shotgun (WGS) entry which is preliminary data.</text>
</comment>
<keyword evidence="5" id="KW-0443">Lipid metabolism</keyword>
<dbReference type="SUPFAM" id="SSF69593">
    <property type="entry name" value="Glycerol-3-phosphate (1)-acyltransferase"/>
    <property type="match status" value="1"/>
</dbReference>
<dbReference type="SMART" id="SM00563">
    <property type="entry name" value="PlsC"/>
    <property type="match status" value="1"/>
</dbReference>
<evidence type="ECO:0000256" key="1">
    <source>
        <dbReference type="ARBA" id="ARBA00004370"/>
    </source>
</evidence>
<sequence>MRALRIAARLLGLVGWLLFCVAAHGTWRLLRLPSPWPPRFLGGVAWIVGVRARWTAPPPRGRVLIVANHCSWLDIMVIGGATGAAFLAKAELASVPLVGWLCRLNRTVFVDRTSRAAIPQQIADTRRALEAGPVAIFPEGTTSDGVTLLPFKPALFQALDPPPPGVIVQPVFVDYGPAAPEIAWTEATGEHGISNGLRILGRSGVVPLTVHLLEPFDPGTAGDRKAISAEARGRIVEAIRANGARLAAA</sequence>
<evidence type="ECO:0000256" key="2">
    <source>
        <dbReference type="ARBA" id="ARBA00022679"/>
    </source>
</evidence>
<dbReference type="GO" id="GO:0016020">
    <property type="term" value="C:membrane"/>
    <property type="evidence" value="ECO:0007669"/>
    <property type="project" value="UniProtKB-SubCell"/>
</dbReference>
<gene>
    <name evidence="9" type="ORF">CKY28_09145</name>
</gene>
<reference evidence="10" key="1">
    <citation type="submission" date="2017-09" db="EMBL/GenBank/DDBJ databases">
        <authorList>
            <person name="Feng G."/>
            <person name="Zhu H."/>
        </authorList>
    </citation>
    <scope>NUCLEOTIDE SEQUENCE [LARGE SCALE GENOMIC DNA]</scope>
    <source>
        <strain evidence="10">1PNM-20</strain>
    </source>
</reference>
<keyword evidence="10" id="KW-1185">Reference proteome</keyword>
<dbReference type="OrthoDB" id="9806880at2"/>
<dbReference type="RefSeq" id="WP_095998031.1">
    <property type="nucleotide sequence ID" value="NZ_NSLI01000003.1"/>
</dbReference>
<dbReference type="GO" id="GO:0006629">
    <property type="term" value="P:lipid metabolic process"/>
    <property type="evidence" value="ECO:0007669"/>
    <property type="project" value="UniProtKB-KW"/>
</dbReference>
<keyword evidence="7 9" id="KW-0012">Acyltransferase</keyword>
<proteinExistence type="predicted"/>
<keyword evidence="6" id="KW-0472">Membrane</keyword>
<keyword evidence="4" id="KW-1133">Transmembrane helix</keyword>
<dbReference type="Pfam" id="PF01553">
    <property type="entry name" value="Acyltransferase"/>
    <property type="match status" value="1"/>
</dbReference>
<organism evidence="9 10">
    <name type="scientific">Sphingomonas lenta</name>
    <dbReference type="NCBI Taxonomy" id="1141887"/>
    <lineage>
        <taxon>Bacteria</taxon>
        <taxon>Pseudomonadati</taxon>
        <taxon>Pseudomonadota</taxon>
        <taxon>Alphaproteobacteria</taxon>
        <taxon>Sphingomonadales</taxon>
        <taxon>Sphingomonadaceae</taxon>
        <taxon>Sphingomonas</taxon>
    </lineage>
</organism>
<accession>A0A2A2SEX4</accession>